<dbReference type="Gene3D" id="3.40.30.10">
    <property type="entry name" value="Glutaredoxin"/>
    <property type="match status" value="1"/>
</dbReference>
<dbReference type="Proteomes" id="UP001143981">
    <property type="component" value="Unassembled WGS sequence"/>
</dbReference>
<evidence type="ECO:0000259" key="2">
    <source>
        <dbReference type="PROSITE" id="PS51352"/>
    </source>
</evidence>
<dbReference type="PANTHER" id="PTHR46115">
    <property type="entry name" value="THIOREDOXIN-LIKE PROTEIN 1"/>
    <property type="match status" value="1"/>
</dbReference>
<dbReference type="AlphaFoldDB" id="A0A9W7Y9P0"/>
<protein>
    <recommendedName>
        <fullName evidence="2">Thioredoxin domain-containing protein</fullName>
    </recommendedName>
</protein>
<evidence type="ECO:0000313" key="4">
    <source>
        <dbReference type="Proteomes" id="UP001143981"/>
    </source>
</evidence>
<dbReference type="CDD" id="cd02947">
    <property type="entry name" value="TRX_family"/>
    <property type="match status" value="1"/>
</dbReference>
<organism evidence="3 4">
    <name type="scientific">Coemansia biformis</name>
    <dbReference type="NCBI Taxonomy" id="1286918"/>
    <lineage>
        <taxon>Eukaryota</taxon>
        <taxon>Fungi</taxon>
        <taxon>Fungi incertae sedis</taxon>
        <taxon>Zoopagomycota</taxon>
        <taxon>Kickxellomycotina</taxon>
        <taxon>Kickxellomycetes</taxon>
        <taxon>Kickxellales</taxon>
        <taxon>Kickxellaceae</taxon>
        <taxon>Coemansia</taxon>
    </lineage>
</organism>
<gene>
    <name evidence="3" type="ORF">LPJ61_005144</name>
</gene>
<dbReference type="SUPFAM" id="SSF52833">
    <property type="entry name" value="Thioredoxin-like"/>
    <property type="match status" value="1"/>
</dbReference>
<sequence>MGKSNFFEIHSAEEFNELVAKHELVAIDFTATWCGPCKVIGPIFKLLSDSFENVVFLKVDVDDFGEIAGKYKIQAMPTFKFLRNGEVTGEFVGANKTKLEEGIAALAGLAAPAEDAAVAGEAAPAA</sequence>
<accession>A0A9W7Y9P0</accession>
<evidence type="ECO:0000256" key="1">
    <source>
        <dbReference type="ARBA" id="ARBA00023157"/>
    </source>
</evidence>
<dbReference type="EMBL" id="JANBOI010001522">
    <property type="protein sequence ID" value="KAJ1726498.1"/>
    <property type="molecule type" value="Genomic_DNA"/>
</dbReference>
<reference evidence="3" key="1">
    <citation type="submission" date="2022-07" db="EMBL/GenBank/DDBJ databases">
        <title>Phylogenomic reconstructions and comparative analyses of Kickxellomycotina fungi.</title>
        <authorList>
            <person name="Reynolds N.K."/>
            <person name="Stajich J.E."/>
            <person name="Barry K."/>
            <person name="Grigoriev I.V."/>
            <person name="Crous P."/>
            <person name="Smith M.E."/>
        </authorList>
    </citation>
    <scope>NUCLEOTIDE SEQUENCE</scope>
    <source>
        <strain evidence="3">BCRC 34381</strain>
    </source>
</reference>
<dbReference type="OrthoDB" id="19690at2759"/>
<comment type="caution">
    <text evidence="3">The sequence shown here is derived from an EMBL/GenBank/DDBJ whole genome shotgun (WGS) entry which is preliminary data.</text>
</comment>
<dbReference type="PROSITE" id="PS51352">
    <property type="entry name" value="THIOREDOXIN_2"/>
    <property type="match status" value="1"/>
</dbReference>
<evidence type="ECO:0000313" key="3">
    <source>
        <dbReference type="EMBL" id="KAJ1726498.1"/>
    </source>
</evidence>
<keyword evidence="1" id="KW-1015">Disulfide bond</keyword>
<keyword evidence="4" id="KW-1185">Reference proteome</keyword>
<dbReference type="InterPro" id="IPR036249">
    <property type="entry name" value="Thioredoxin-like_sf"/>
</dbReference>
<proteinExistence type="predicted"/>
<dbReference type="PRINTS" id="PR00421">
    <property type="entry name" value="THIOREDOXIN"/>
</dbReference>
<feature type="domain" description="Thioredoxin" evidence="2">
    <location>
        <begin position="1"/>
        <end position="111"/>
    </location>
</feature>
<dbReference type="Pfam" id="PF00085">
    <property type="entry name" value="Thioredoxin"/>
    <property type="match status" value="1"/>
</dbReference>
<name>A0A9W7Y9P0_9FUNG</name>
<dbReference type="FunFam" id="3.40.30.10:FF:000245">
    <property type="entry name" value="Thioredoxin"/>
    <property type="match status" value="1"/>
</dbReference>
<dbReference type="InterPro" id="IPR013766">
    <property type="entry name" value="Thioredoxin_domain"/>
</dbReference>